<dbReference type="GeneID" id="8250662"/>
<name>C1FEQ9_MICCC</name>
<protein>
    <submittedName>
        <fullName evidence="1">Uncharacterized protein</fullName>
    </submittedName>
</protein>
<dbReference type="EMBL" id="CP001574">
    <property type="protein sequence ID" value="ACO68613.1"/>
    <property type="molecule type" value="Genomic_DNA"/>
</dbReference>
<accession>C1FEQ9</accession>
<dbReference type="RefSeq" id="XP_002507355.1">
    <property type="nucleotide sequence ID" value="XM_002507309.1"/>
</dbReference>
<proteinExistence type="predicted"/>
<sequence length="117" mass="14026">MEDSPPECDFCHHEMHCCWCEPRCAVYSRRRSFQLKKGVAFWFQEDDECAEWLCERCCDFDPKDPHVKSDKEGYTRWACENRGEPSQEPETHMQTWPEFCEWGIVVEDEKKPAVEKK</sequence>
<dbReference type="InParanoid" id="C1FEQ9"/>
<gene>
    <name evidence="1" type="ORF">MICPUN_55537</name>
</gene>
<evidence type="ECO:0000313" key="2">
    <source>
        <dbReference type="Proteomes" id="UP000002009"/>
    </source>
</evidence>
<dbReference type="Proteomes" id="UP000002009">
    <property type="component" value="Chromosome 1"/>
</dbReference>
<dbReference type="KEGG" id="mis:MICPUN_55537"/>
<dbReference type="AlphaFoldDB" id="C1FEQ9"/>
<evidence type="ECO:0000313" key="1">
    <source>
        <dbReference type="EMBL" id="ACO68613.1"/>
    </source>
</evidence>
<dbReference type="OrthoDB" id="10466267at2759"/>
<reference evidence="1 2" key="1">
    <citation type="journal article" date="2009" name="Science">
        <title>Green evolution and dynamic adaptations revealed by genomes of the marine picoeukaryotes Micromonas.</title>
        <authorList>
            <person name="Worden A.Z."/>
            <person name="Lee J.H."/>
            <person name="Mock T."/>
            <person name="Rouze P."/>
            <person name="Simmons M.P."/>
            <person name="Aerts A.L."/>
            <person name="Allen A.E."/>
            <person name="Cuvelier M.L."/>
            <person name="Derelle E."/>
            <person name="Everett M.V."/>
            <person name="Foulon E."/>
            <person name="Grimwood J."/>
            <person name="Gundlach H."/>
            <person name="Henrissat B."/>
            <person name="Napoli C."/>
            <person name="McDonald S.M."/>
            <person name="Parker M.S."/>
            <person name="Rombauts S."/>
            <person name="Salamov A."/>
            <person name="Von Dassow P."/>
            <person name="Badger J.H."/>
            <person name="Coutinho P.M."/>
            <person name="Demir E."/>
            <person name="Dubchak I."/>
            <person name="Gentemann C."/>
            <person name="Eikrem W."/>
            <person name="Gready J.E."/>
            <person name="John U."/>
            <person name="Lanier W."/>
            <person name="Lindquist E.A."/>
            <person name="Lucas S."/>
            <person name="Mayer K.F."/>
            <person name="Moreau H."/>
            <person name="Not F."/>
            <person name="Otillar R."/>
            <person name="Panaud O."/>
            <person name="Pangilinan J."/>
            <person name="Paulsen I."/>
            <person name="Piegu B."/>
            <person name="Poliakov A."/>
            <person name="Robbens S."/>
            <person name="Schmutz J."/>
            <person name="Toulza E."/>
            <person name="Wyss T."/>
            <person name="Zelensky A."/>
            <person name="Zhou K."/>
            <person name="Armbrust E.V."/>
            <person name="Bhattacharya D."/>
            <person name="Goodenough U.W."/>
            <person name="Van de Peer Y."/>
            <person name="Grigoriev I.V."/>
        </authorList>
    </citation>
    <scope>NUCLEOTIDE SEQUENCE [LARGE SCALE GENOMIC DNA]</scope>
    <source>
        <strain evidence="2">RCC299 / NOUM17</strain>
    </source>
</reference>
<organism evidence="1 2">
    <name type="scientific">Micromonas commoda (strain RCC299 / NOUM17 / CCMP2709)</name>
    <name type="common">Picoplanktonic green alga</name>
    <dbReference type="NCBI Taxonomy" id="296587"/>
    <lineage>
        <taxon>Eukaryota</taxon>
        <taxon>Viridiplantae</taxon>
        <taxon>Chlorophyta</taxon>
        <taxon>Mamiellophyceae</taxon>
        <taxon>Mamiellales</taxon>
        <taxon>Mamiellaceae</taxon>
        <taxon>Micromonas</taxon>
    </lineage>
</organism>
<keyword evidence="2" id="KW-1185">Reference proteome</keyword>